<feature type="domain" description="SAF" evidence="2">
    <location>
        <begin position="45"/>
        <end position="105"/>
    </location>
</feature>
<reference evidence="4" key="1">
    <citation type="submission" date="2017-06" db="EMBL/GenBank/DDBJ databases">
        <authorList>
            <person name="Varghese N."/>
            <person name="Submissions S."/>
        </authorList>
    </citation>
    <scope>NUCLEOTIDE SEQUENCE [LARGE SCALE GENOMIC DNA]</scope>
    <source>
        <strain evidence="4">DSM 45423</strain>
    </source>
</reference>
<accession>A0A239GII7</accession>
<dbReference type="NCBIfam" id="TIGR03177">
    <property type="entry name" value="pilus_cpaB"/>
    <property type="match status" value="1"/>
</dbReference>
<feature type="chain" id="PRO_5039223133" evidence="1">
    <location>
        <begin position="26"/>
        <end position="204"/>
    </location>
</feature>
<sequence length="204" mass="19765">MPRLRRPRSPAVLLRRCLAALLATGALVLALRPPAVPPAEPPPGTPVVTAAADLPAGTVLTGASLTVTELPTAPTGSAPDPAALTGRVLAAPLRAGEPVTDVRLVGPGLTALLPAGQVAVPVRPADLAVAGLATPGDRVDVLATAPDAAQAGVVARAALVLAVPGPDDGGLLVLAVDEATASALAAAAATATLTLSLTPPAGRD</sequence>
<feature type="signal peptide" evidence="1">
    <location>
        <begin position="1"/>
        <end position="25"/>
    </location>
</feature>
<keyword evidence="1" id="KW-0732">Signal</keyword>
<proteinExistence type="predicted"/>
<dbReference type="EMBL" id="FZOH01000007">
    <property type="protein sequence ID" value="SNS69096.1"/>
    <property type="molecule type" value="Genomic_DNA"/>
</dbReference>
<dbReference type="AlphaFoldDB" id="A0A239GII7"/>
<name>A0A239GII7_9ACTN</name>
<dbReference type="CDD" id="cd11614">
    <property type="entry name" value="SAF_CpaB_FlgA_like"/>
    <property type="match status" value="1"/>
</dbReference>
<protein>
    <submittedName>
        <fullName evidence="3">Flp pilus assembly protein CpaB</fullName>
    </submittedName>
</protein>
<evidence type="ECO:0000259" key="2">
    <source>
        <dbReference type="SMART" id="SM00858"/>
    </source>
</evidence>
<keyword evidence="4" id="KW-1185">Reference proteome</keyword>
<dbReference type="InterPro" id="IPR017592">
    <property type="entry name" value="Pilus_assmbl_Flp-typ_CpaB"/>
</dbReference>
<evidence type="ECO:0000313" key="4">
    <source>
        <dbReference type="Proteomes" id="UP000198386"/>
    </source>
</evidence>
<evidence type="ECO:0000313" key="3">
    <source>
        <dbReference type="EMBL" id="SNS69096.1"/>
    </source>
</evidence>
<dbReference type="Pfam" id="PF08666">
    <property type="entry name" value="SAF"/>
    <property type="match status" value="1"/>
</dbReference>
<dbReference type="RefSeq" id="WP_089405120.1">
    <property type="nucleotide sequence ID" value="NZ_FZOH01000007.1"/>
</dbReference>
<gene>
    <name evidence="3" type="ORF">SAMN04488107_3436</name>
</gene>
<evidence type="ECO:0000256" key="1">
    <source>
        <dbReference type="SAM" id="SignalP"/>
    </source>
</evidence>
<organism evidence="3 4">
    <name type="scientific">Geodermatophilus saharensis</name>
    <dbReference type="NCBI Taxonomy" id="1137994"/>
    <lineage>
        <taxon>Bacteria</taxon>
        <taxon>Bacillati</taxon>
        <taxon>Actinomycetota</taxon>
        <taxon>Actinomycetes</taxon>
        <taxon>Geodermatophilales</taxon>
        <taxon>Geodermatophilaceae</taxon>
        <taxon>Geodermatophilus</taxon>
    </lineage>
</organism>
<dbReference type="Proteomes" id="UP000198386">
    <property type="component" value="Unassembled WGS sequence"/>
</dbReference>
<dbReference type="InterPro" id="IPR013974">
    <property type="entry name" value="SAF"/>
</dbReference>
<dbReference type="OrthoDB" id="4808509at2"/>
<dbReference type="SMART" id="SM00858">
    <property type="entry name" value="SAF"/>
    <property type="match status" value="1"/>
</dbReference>